<feature type="transmembrane region" description="Helical" evidence="8">
    <location>
        <begin position="383"/>
        <end position="402"/>
    </location>
</feature>
<evidence type="ECO:0000256" key="6">
    <source>
        <dbReference type="ARBA" id="ARBA00023136"/>
    </source>
</evidence>
<feature type="transmembrane region" description="Helical" evidence="8">
    <location>
        <begin position="157"/>
        <end position="180"/>
    </location>
</feature>
<comment type="subcellular location">
    <subcellularLocation>
        <location evidence="1">Cell membrane</location>
        <topology evidence="1">Multi-pass membrane protein</topology>
    </subcellularLocation>
</comment>
<dbReference type="InterPro" id="IPR036514">
    <property type="entry name" value="SGNH_hydro_sf"/>
</dbReference>
<keyword evidence="6 8" id="KW-0472">Membrane</keyword>
<evidence type="ECO:0000256" key="5">
    <source>
        <dbReference type="ARBA" id="ARBA00022989"/>
    </source>
</evidence>
<dbReference type="GO" id="GO:0009103">
    <property type="term" value="P:lipopolysaccharide biosynthetic process"/>
    <property type="evidence" value="ECO:0007669"/>
    <property type="project" value="TreeGrafter"/>
</dbReference>
<feature type="transmembrane region" description="Helical" evidence="8">
    <location>
        <begin position="192"/>
        <end position="212"/>
    </location>
</feature>
<feature type="transmembrane region" description="Helical" evidence="8">
    <location>
        <begin position="224"/>
        <end position="242"/>
    </location>
</feature>
<feature type="transmembrane region" description="Helical" evidence="8">
    <location>
        <begin position="310"/>
        <end position="332"/>
    </location>
</feature>
<dbReference type="OrthoDB" id="3404679at2"/>
<name>A0A3N0DIJ9_9ACTN</name>
<feature type="transmembrane region" description="Helical" evidence="8">
    <location>
        <begin position="344"/>
        <end position="363"/>
    </location>
</feature>
<evidence type="ECO:0000256" key="7">
    <source>
        <dbReference type="ARBA" id="ARBA00023315"/>
    </source>
</evidence>
<dbReference type="RefSeq" id="WP_123235700.1">
    <property type="nucleotide sequence ID" value="NZ_RJSG01000006.1"/>
</dbReference>
<accession>A0A3N0DIJ9</accession>
<comment type="caution">
    <text evidence="11">The sequence shown here is derived from an EMBL/GenBank/DDBJ whole genome shotgun (WGS) entry which is preliminary data.</text>
</comment>
<gene>
    <name evidence="11" type="ORF">EFL95_19100</name>
</gene>
<proteinExistence type="predicted"/>
<protein>
    <submittedName>
        <fullName evidence="11">Acyltransferase</fullName>
    </submittedName>
</protein>
<evidence type="ECO:0000256" key="1">
    <source>
        <dbReference type="ARBA" id="ARBA00004651"/>
    </source>
</evidence>
<evidence type="ECO:0000259" key="9">
    <source>
        <dbReference type="Pfam" id="PF01757"/>
    </source>
</evidence>
<feature type="transmembrane region" description="Helical" evidence="8">
    <location>
        <begin position="249"/>
        <end position="268"/>
    </location>
</feature>
<dbReference type="InterPro" id="IPR002656">
    <property type="entry name" value="Acyl_transf_3_dom"/>
</dbReference>
<keyword evidence="3 11" id="KW-0808">Transferase</keyword>
<dbReference type="GO" id="GO:0016747">
    <property type="term" value="F:acyltransferase activity, transferring groups other than amino-acyl groups"/>
    <property type="evidence" value="ECO:0007669"/>
    <property type="project" value="InterPro"/>
</dbReference>
<dbReference type="Proteomes" id="UP000277094">
    <property type="component" value="Unassembled WGS sequence"/>
</dbReference>
<evidence type="ECO:0000256" key="3">
    <source>
        <dbReference type="ARBA" id="ARBA00022679"/>
    </source>
</evidence>
<feature type="transmembrane region" description="Helical" evidence="8">
    <location>
        <begin position="40"/>
        <end position="67"/>
    </location>
</feature>
<dbReference type="InterPro" id="IPR050879">
    <property type="entry name" value="Acyltransferase_3"/>
</dbReference>
<dbReference type="Gene3D" id="3.40.50.1110">
    <property type="entry name" value="SGNH hydrolase"/>
    <property type="match status" value="1"/>
</dbReference>
<dbReference type="PANTHER" id="PTHR23028:SF53">
    <property type="entry name" value="ACYL_TRANSF_3 DOMAIN-CONTAINING PROTEIN"/>
    <property type="match status" value="1"/>
</dbReference>
<organism evidence="11 12">
    <name type="scientific">Nocardioides marmorisolisilvae</name>
    <dbReference type="NCBI Taxonomy" id="1542737"/>
    <lineage>
        <taxon>Bacteria</taxon>
        <taxon>Bacillati</taxon>
        <taxon>Actinomycetota</taxon>
        <taxon>Actinomycetes</taxon>
        <taxon>Propionibacteriales</taxon>
        <taxon>Nocardioidaceae</taxon>
        <taxon>Nocardioides</taxon>
    </lineage>
</organism>
<dbReference type="Pfam" id="PF19040">
    <property type="entry name" value="SGNH"/>
    <property type="match status" value="1"/>
</dbReference>
<feature type="domain" description="SGNH" evidence="10">
    <location>
        <begin position="471"/>
        <end position="695"/>
    </location>
</feature>
<evidence type="ECO:0000259" key="10">
    <source>
        <dbReference type="Pfam" id="PF19040"/>
    </source>
</evidence>
<keyword evidence="12" id="KW-1185">Reference proteome</keyword>
<feature type="transmembrane region" description="Helical" evidence="8">
    <location>
        <begin position="94"/>
        <end position="113"/>
    </location>
</feature>
<keyword evidence="5 8" id="KW-1133">Transmembrane helix</keyword>
<dbReference type="InterPro" id="IPR043968">
    <property type="entry name" value="SGNH"/>
</dbReference>
<evidence type="ECO:0000313" key="12">
    <source>
        <dbReference type="Proteomes" id="UP000277094"/>
    </source>
</evidence>
<evidence type="ECO:0000256" key="2">
    <source>
        <dbReference type="ARBA" id="ARBA00022475"/>
    </source>
</evidence>
<reference evidence="11 12" key="1">
    <citation type="submission" date="2018-11" db="EMBL/GenBank/DDBJ databases">
        <authorList>
            <person name="Li F."/>
        </authorList>
    </citation>
    <scope>NUCLEOTIDE SEQUENCE [LARGE SCALE GENOMIC DNA]</scope>
    <source>
        <strain evidence="11 12">KIS18-7</strain>
    </source>
</reference>
<evidence type="ECO:0000256" key="8">
    <source>
        <dbReference type="SAM" id="Phobius"/>
    </source>
</evidence>
<evidence type="ECO:0000313" key="11">
    <source>
        <dbReference type="EMBL" id="RNL75512.1"/>
    </source>
</evidence>
<dbReference type="EMBL" id="RJSG01000006">
    <property type="protein sequence ID" value="RNL75512.1"/>
    <property type="molecule type" value="Genomic_DNA"/>
</dbReference>
<dbReference type="GO" id="GO:0005886">
    <property type="term" value="C:plasma membrane"/>
    <property type="evidence" value="ECO:0007669"/>
    <property type="project" value="UniProtKB-SubCell"/>
</dbReference>
<evidence type="ECO:0000256" key="4">
    <source>
        <dbReference type="ARBA" id="ARBA00022692"/>
    </source>
</evidence>
<sequence>MASNVQHTAPAPITSPPKALDHGIRNDVDGLRAVAVLLVIFYHVGFGLFGGGFVGVDIFFVISGFVITRQLFKEVKREGHVSLLGFYARRAKRLLPAASVVLAASAFMTWQFLPKVRWENSGGDIVSSAFYFINWHLIGRSVNYLAEDEPPSIVQHFWSLAIEEQFYLVWPLLILIALWFGRRYAVKRSVSLVAGLAVIAVPSFIYCLYMTHHDPARAYFDTGVRMWEFAIGGFAALLASKLNKMPARIGWLISWTGLVMLLGSGVFYNDTMAWPGSAAVVPTLGAGLLIAGGVAAGPTGPVSLLGTRPMLFLGHISYSMYLWHWPLIIVAQDHYGTTHLSTKVGLAIVVGTIVPAYLTYRFIENPLRYSTWISGSKRAAYSVGLNASLIGAAAGLLLIAGFSQAASATRDVATTPGAAILGQTAAGTTIPSGQLPGDEDYPAIYPNPLKAVDDIPALYNSGCQVDVPTTKPKVCRYGSANARTTIAVVGDSKAAQWVPAFQALARINHWQILTYTKSACSFATITITNAGKPYTQCRTWTDNVIKDLTTKSKPDYVVTVSQKGRGIIGTKDGKPQTSKVAFEKQVASTWNTLAKAGIKVISLGDTPQTGMQVYSCVAQHQKNYFSKCTYDKAKGIRLSGLDEQRAAAAKAHVPFIDMTSFICPPAYKNACPPVIGNVMIYRQGSHITKTYIETMSQQLGIQLRKAGVR</sequence>
<dbReference type="AlphaFoldDB" id="A0A3N0DIJ9"/>
<feature type="transmembrane region" description="Helical" evidence="8">
    <location>
        <begin position="274"/>
        <end position="298"/>
    </location>
</feature>
<feature type="domain" description="Acyltransferase 3" evidence="9">
    <location>
        <begin position="26"/>
        <end position="359"/>
    </location>
</feature>
<keyword evidence="4 8" id="KW-0812">Transmembrane</keyword>
<dbReference type="PANTHER" id="PTHR23028">
    <property type="entry name" value="ACETYLTRANSFERASE"/>
    <property type="match status" value="1"/>
</dbReference>
<keyword evidence="2" id="KW-1003">Cell membrane</keyword>
<dbReference type="Pfam" id="PF01757">
    <property type="entry name" value="Acyl_transf_3"/>
    <property type="match status" value="1"/>
</dbReference>
<keyword evidence="7 11" id="KW-0012">Acyltransferase</keyword>
<dbReference type="SUPFAM" id="SSF52266">
    <property type="entry name" value="SGNH hydrolase"/>
    <property type="match status" value="1"/>
</dbReference>